<dbReference type="SUPFAM" id="SSF50715">
    <property type="entry name" value="Ribosomal protein L25-like"/>
    <property type="match status" value="1"/>
</dbReference>
<sequence>MKLNSAHTQAHKLIMLYSTPRRYFAPPKPAGGKAAGGPPGAAPPAPPVEIQKTPFQRLIENNQEFIFGPPPGVNKVVGPHRDVLIPKLSGRMEIYAKKLRETYIREGIIPDDKIYIDTLRKRQPEDTIEKCVQNKTIAAVIEGREEFPELDLVFPWSAPHLIKRTIHNGVRPFYVRHEGEEVRVTVKSIDKHFKREYPFFMNFQRYIVGRPNLLKLPIYPVQEDKSLHWQAGGNFMYLIKEIYVWCYTDTYPGRIEVDCKDLSPSFPIKIGDVEKMLPYGMYLHKMYDHQKFQSVAKLDMTNVYVQRKNMLVEQAEQIKDQRKKMQLALVAEKKKDAAAGKTKNPKNVPEVVQSAKFITAEKKEHDKAAAKK</sequence>
<evidence type="ECO:0000256" key="1">
    <source>
        <dbReference type="SAM" id="Coils"/>
    </source>
</evidence>
<evidence type="ECO:0000256" key="2">
    <source>
        <dbReference type="SAM" id="MobiDB-lite"/>
    </source>
</evidence>
<organism evidence="3 4">
    <name type="scientific">Halteria grandinella</name>
    <dbReference type="NCBI Taxonomy" id="5974"/>
    <lineage>
        <taxon>Eukaryota</taxon>
        <taxon>Sar</taxon>
        <taxon>Alveolata</taxon>
        <taxon>Ciliophora</taxon>
        <taxon>Intramacronucleata</taxon>
        <taxon>Spirotrichea</taxon>
        <taxon>Stichotrichia</taxon>
        <taxon>Sporadotrichida</taxon>
        <taxon>Halteriidae</taxon>
        <taxon>Halteria</taxon>
    </lineage>
</organism>
<proteinExistence type="predicted"/>
<comment type="caution">
    <text evidence="3">The sequence shown here is derived from an EMBL/GenBank/DDBJ whole genome shotgun (WGS) entry which is preliminary data.</text>
</comment>
<dbReference type="InterPro" id="IPR011035">
    <property type="entry name" value="Ribosomal_bL25/Gln-tRNA_synth"/>
</dbReference>
<accession>A0A8J8T5X3</accession>
<keyword evidence="4" id="KW-1185">Reference proteome</keyword>
<dbReference type="Proteomes" id="UP000785679">
    <property type="component" value="Unassembled WGS sequence"/>
</dbReference>
<dbReference type="EMBL" id="RRYP01004822">
    <property type="protein sequence ID" value="TNV82548.1"/>
    <property type="molecule type" value="Genomic_DNA"/>
</dbReference>
<dbReference type="GO" id="GO:0006412">
    <property type="term" value="P:translation"/>
    <property type="evidence" value="ECO:0007669"/>
    <property type="project" value="InterPro"/>
</dbReference>
<dbReference type="AlphaFoldDB" id="A0A8J8T5X3"/>
<reference evidence="3" key="1">
    <citation type="submission" date="2019-06" db="EMBL/GenBank/DDBJ databases">
        <authorList>
            <person name="Zheng W."/>
        </authorList>
    </citation>
    <scope>NUCLEOTIDE SEQUENCE</scope>
    <source>
        <strain evidence="3">QDHG01</strain>
    </source>
</reference>
<keyword evidence="1" id="KW-0175">Coiled coil</keyword>
<dbReference type="OrthoDB" id="300485at2759"/>
<feature type="region of interest" description="Disordered" evidence="2">
    <location>
        <begin position="26"/>
        <end position="45"/>
    </location>
</feature>
<feature type="coiled-coil region" evidence="1">
    <location>
        <begin position="308"/>
        <end position="335"/>
    </location>
</feature>
<gene>
    <name evidence="3" type="ORF">FGO68_gene7366</name>
</gene>
<evidence type="ECO:0000313" key="4">
    <source>
        <dbReference type="Proteomes" id="UP000785679"/>
    </source>
</evidence>
<protein>
    <submittedName>
        <fullName evidence="3">Uncharacterized protein</fullName>
    </submittedName>
</protein>
<name>A0A8J8T5X3_HALGN</name>
<evidence type="ECO:0000313" key="3">
    <source>
        <dbReference type="EMBL" id="TNV82548.1"/>
    </source>
</evidence>